<organism evidence="1 2">
    <name type="scientific">Aureimonas phyllosphaerae</name>
    <dbReference type="NCBI Taxonomy" id="1166078"/>
    <lineage>
        <taxon>Bacteria</taxon>
        <taxon>Pseudomonadati</taxon>
        <taxon>Pseudomonadota</taxon>
        <taxon>Alphaproteobacteria</taxon>
        <taxon>Hyphomicrobiales</taxon>
        <taxon>Aurantimonadaceae</taxon>
        <taxon>Aureimonas</taxon>
    </lineage>
</organism>
<dbReference type="AlphaFoldDB" id="A0A7W6BY98"/>
<comment type="caution">
    <text evidence="1">The sequence shown here is derived from an EMBL/GenBank/DDBJ whole genome shotgun (WGS) entry which is preliminary data.</text>
</comment>
<gene>
    <name evidence="1" type="ORF">GGR05_003514</name>
</gene>
<dbReference type="InterPro" id="IPR038493">
    <property type="entry name" value="MqsR_sf"/>
</dbReference>
<sequence length="114" mass="13082">MSDHNLGAVGFDPLEVERLAKERLIDVRVKPLDDIYGFGLDSDDVCDWLSEFSAHIARRDCAFIKSKPTEKYPPDTLSYYYQAYVAPCRTNIFLKFAVYQGLLVITSFKEFSND</sequence>
<reference evidence="1 2" key="1">
    <citation type="submission" date="2020-08" db="EMBL/GenBank/DDBJ databases">
        <title>Genomic Encyclopedia of Type Strains, Phase IV (KMG-IV): sequencing the most valuable type-strain genomes for metagenomic binning, comparative biology and taxonomic classification.</title>
        <authorList>
            <person name="Goeker M."/>
        </authorList>
    </citation>
    <scope>NUCLEOTIDE SEQUENCE [LARGE SCALE GENOMIC DNA]</scope>
    <source>
        <strain evidence="1 2">DSM 25024</strain>
    </source>
</reference>
<proteinExistence type="predicted"/>
<protein>
    <submittedName>
        <fullName evidence="1">Uncharacterized protein</fullName>
    </submittedName>
</protein>
<evidence type="ECO:0000313" key="1">
    <source>
        <dbReference type="EMBL" id="MBB3937348.1"/>
    </source>
</evidence>
<dbReference type="EMBL" id="JACIDO010000008">
    <property type="protein sequence ID" value="MBB3937348.1"/>
    <property type="molecule type" value="Genomic_DNA"/>
</dbReference>
<accession>A0A7W6BY98</accession>
<dbReference type="Proteomes" id="UP000531216">
    <property type="component" value="Unassembled WGS sequence"/>
</dbReference>
<dbReference type="RefSeq" id="WP_139224644.1">
    <property type="nucleotide sequence ID" value="NZ_FOOA01000012.1"/>
</dbReference>
<name>A0A7W6BY98_9HYPH</name>
<dbReference type="Gene3D" id="3.30.2310.40">
    <property type="match status" value="1"/>
</dbReference>
<dbReference type="OrthoDB" id="7999717at2"/>
<keyword evidence="2" id="KW-1185">Reference proteome</keyword>
<evidence type="ECO:0000313" key="2">
    <source>
        <dbReference type="Proteomes" id="UP000531216"/>
    </source>
</evidence>